<feature type="binding site" evidence="6">
    <location>
        <begin position="72"/>
        <end position="73"/>
    </location>
    <ligand>
        <name>substrate</name>
    </ligand>
</feature>
<sequence length="285" mass="32119">MEFIKSHGLGNDYIVFDKEKINFPLTEKNVRLICDRNYGIGSDGILILEKINNQEFKVRIFNPDGSEAEKSGNGIRILAKYIYDYRYTTEKEFYIYTLGGKVKVSIVEEQKGRAKSIEVEMGKITFKSSEIPVLGSEREIIDEELKINDETIKVTCLSIGNPHCVFFVDEINEEKIKSLGPKIENHPMFPNRINVQMVKVLSPDKIEIRIWERGAGYTLASGSSSCAAASASYKKGLVNNQVEVIMPGGVLHVKINPDWSVNLVGPAEEVFKGELSQEFLFKLKT</sequence>
<comment type="pathway">
    <text evidence="6">Amino-acid biosynthesis; L-lysine biosynthesis via DAP pathway; DL-2,6-diaminopimelate from LL-2,6-diaminopimelate: step 1/1.</text>
</comment>
<dbReference type="FunFam" id="3.10.310.10:FF:000040">
    <property type="entry name" value="Diaminopimelate epimerase"/>
    <property type="match status" value="1"/>
</dbReference>
<dbReference type="GO" id="GO:0009089">
    <property type="term" value="P:lysine biosynthetic process via diaminopimelate"/>
    <property type="evidence" value="ECO:0000318"/>
    <property type="project" value="GO_Central"/>
</dbReference>
<dbReference type="HOGENOM" id="CLU_053306_3_0_0"/>
<reference evidence="9" key="1">
    <citation type="journal article" date="2016" name="Front. Microbiol.">
        <title>The complete genome sequence of hyperthermophile Dictyoglomus turgidum DSM 6724 reveals a specialized carbohydrate fermentor.</title>
        <authorList>
            <person name="Brumm P.J."/>
            <person name="Gowda K."/>
            <person name="Robb F.T."/>
            <person name="Mead D.A."/>
        </authorList>
    </citation>
    <scope>NUCLEOTIDE SEQUENCE [LARGE SCALE GENOMIC DNA]</scope>
    <source>
        <strain evidence="9">DSM 6724 / Z-1310</strain>
    </source>
</reference>
<dbReference type="GO" id="GO:0005829">
    <property type="term" value="C:cytosol"/>
    <property type="evidence" value="ECO:0000318"/>
    <property type="project" value="GO_Central"/>
</dbReference>
<feature type="binding site" evidence="6">
    <location>
        <begin position="212"/>
        <end position="213"/>
    </location>
    <ligand>
        <name>substrate</name>
    </ligand>
</feature>
<protein>
    <recommendedName>
        <fullName evidence="6 7">Diaminopimelate epimerase</fullName>
        <shortName evidence="6">DAP epimerase</shortName>
        <ecNumber evidence="6 7">5.1.1.7</ecNumber>
    </recommendedName>
    <alternativeName>
        <fullName evidence="6">PLP-independent amino acid racemase</fullName>
    </alternativeName>
</protein>
<feature type="site" description="Could be important to modulate the pK values of the two catalytic cysteine residues" evidence="6">
    <location>
        <position position="212"/>
    </location>
</feature>
<keyword evidence="5 6" id="KW-0413">Isomerase</keyword>
<dbReference type="UniPathway" id="UPA00034">
    <property type="reaction ID" value="UER00025"/>
</dbReference>
<dbReference type="EC" id="5.1.1.7" evidence="6 7"/>
<dbReference type="EMBL" id="CP001251">
    <property type="protein sequence ID" value="ACK42060.1"/>
    <property type="molecule type" value="Genomic_DNA"/>
</dbReference>
<keyword evidence="9" id="KW-1185">Reference proteome</keyword>
<evidence type="ECO:0000256" key="3">
    <source>
        <dbReference type="ARBA" id="ARBA00022605"/>
    </source>
</evidence>
<dbReference type="OrthoDB" id="9805408at2"/>
<organism evidence="8 9">
    <name type="scientific">Dictyoglomus turgidum (strain DSM 6724 / Z-1310)</name>
    <dbReference type="NCBI Taxonomy" id="515635"/>
    <lineage>
        <taxon>Bacteria</taxon>
        <taxon>Pseudomonadati</taxon>
        <taxon>Dictyoglomota</taxon>
        <taxon>Dictyoglomia</taxon>
        <taxon>Dictyoglomales</taxon>
        <taxon>Dictyoglomaceae</taxon>
        <taxon>Dictyoglomus</taxon>
    </lineage>
</organism>
<dbReference type="Gene3D" id="3.10.310.10">
    <property type="entry name" value="Diaminopimelate Epimerase, Chain A, domain 1"/>
    <property type="match status" value="2"/>
</dbReference>
<dbReference type="GO" id="GO:0008837">
    <property type="term" value="F:diaminopimelate epimerase activity"/>
    <property type="evidence" value="ECO:0000318"/>
    <property type="project" value="GO_Central"/>
</dbReference>
<feature type="binding site" evidence="6">
    <location>
        <position position="161"/>
    </location>
    <ligand>
        <name>substrate</name>
    </ligand>
</feature>
<proteinExistence type="inferred from homology"/>
<dbReference type="EnsemblBacteria" id="ACK42060">
    <property type="protein sequence ID" value="ACK42060"/>
    <property type="gene ID" value="Dtur_0778"/>
</dbReference>
<dbReference type="RefSeq" id="WP_012583145.1">
    <property type="nucleotide sequence ID" value="NC_011661.1"/>
</dbReference>
<evidence type="ECO:0000256" key="7">
    <source>
        <dbReference type="NCBIfam" id="TIGR00652"/>
    </source>
</evidence>
<name>B8DZX7_DICTD</name>
<keyword evidence="4 6" id="KW-0457">Lysine biosynthesis</keyword>
<evidence type="ECO:0000313" key="9">
    <source>
        <dbReference type="Proteomes" id="UP000007719"/>
    </source>
</evidence>
<dbReference type="Proteomes" id="UP000007719">
    <property type="component" value="Chromosome"/>
</dbReference>
<dbReference type="PANTHER" id="PTHR31689">
    <property type="entry name" value="DIAMINOPIMELATE EPIMERASE, CHLOROPLASTIC"/>
    <property type="match status" value="1"/>
</dbReference>
<evidence type="ECO:0000256" key="4">
    <source>
        <dbReference type="ARBA" id="ARBA00023154"/>
    </source>
</evidence>
<feature type="site" description="Could be important to modulate the pK values of the two catalytic cysteine residues" evidence="6">
    <location>
        <position position="163"/>
    </location>
</feature>
<comment type="catalytic activity">
    <reaction evidence="6">
        <text>(2S,6S)-2,6-diaminopimelate = meso-2,6-diaminopimelate</text>
        <dbReference type="Rhea" id="RHEA:15393"/>
        <dbReference type="ChEBI" id="CHEBI:57609"/>
        <dbReference type="ChEBI" id="CHEBI:57791"/>
        <dbReference type="EC" id="5.1.1.7"/>
    </reaction>
</comment>
<dbReference type="InterPro" id="IPR001653">
    <property type="entry name" value="DAP_epimerase_DapF"/>
</dbReference>
<accession>B8DZX7</accession>
<evidence type="ECO:0000256" key="2">
    <source>
        <dbReference type="ARBA" id="ARBA00022490"/>
    </source>
</evidence>
<dbReference type="FunCoup" id="B8DZX7">
    <property type="interactions" value="417"/>
</dbReference>
<feature type="binding site" evidence="6">
    <location>
        <position position="62"/>
    </location>
    <ligand>
        <name>substrate</name>
    </ligand>
</feature>
<dbReference type="PANTHER" id="PTHR31689:SF0">
    <property type="entry name" value="DIAMINOPIMELATE EPIMERASE"/>
    <property type="match status" value="1"/>
</dbReference>
<dbReference type="PATRIC" id="fig|515635.4.peg.815"/>
<comment type="similarity">
    <text evidence="1 6">Belongs to the diaminopimelate epimerase family.</text>
</comment>
<comment type="subcellular location">
    <subcellularLocation>
        <location evidence="6">Cytoplasm</location>
    </subcellularLocation>
</comment>
<dbReference type="FunFam" id="3.10.310.10:FF:000001">
    <property type="entry name" value="Diaminopimelate epimerase"/>
    <property type="match status" value="1"/>
</dbReference>
<dbReference type="AlphaFoldDB" id="B8DZX7"/>
<evidence type="ECO:0000256" key="5">
    <source>
        <dbReference type="ARBA" id="ARBA00023235"/>
    </source>
</evidence>
<evidence type="ECO:0000256" key="6">
    <source>
        <dbReference type="HAMAP-Rule" id="MF_00197"/>
    </source>
</evidence>
<evidence type="ECO:0000256" key="1">
    <source>
        <dbReference type="ARBA" id="ARBA00010219"/>
    </source>
</evidence>
<dbReference type="NCBIfam" id="TIGR00652">
    <property type="entry name" value="DapF"/>
    <property type="match status" value="1"/>
</dbReference>
<feature type="binding site" evidence="6">
    <location>
        <position position="11"/>
    </location>
    <ligand>
        <name>substrate</name>
    </ligand>
</feature>
<comment type="function">
    <text evidence="6">Catalyzes the stereoinversion of LL-2,6-diaminopimelate (L,L-DAP) to meso-diaminopimelate (meso-DAP), a precursor of L-lysine and an essential component of the bacterial peptidoglycan.</text>
</comment>
<dbReference type="eggNOG" id="COG0253">
    <property type="taxonomic scope" value="Bacteria"/>
</dbReference>
<dbReference type="HAMAP" id="MF_00197">
    <property type="entry name" value="DAP_epimerase"/>
    <property type="match status" value="1"/>
</dbReference>
<comment type="caution">
    <text evidence="6">Lacks conserved residue(s) required for the propagation of feature annotation.</text>
</comment>
<gene>
    <name evidence="6" type="primary">dapF</name>
    <name evidence="8" type="ordered locus">Dtur_0778</name>
</gene>
<feature type="binding site" evidence="6">
    <location>
        <begin position="222"/>
        <end position="223"/>
    </location>
    <ligand>
        <name>substrate</name>
    </ligand>
</feature>
<evidence type="ECO:0000313" key="8">
    <source>
        <dbReference type="EMBL" id="ACK42060.1"/>
    </source>
</evidence>
<keyword evidence="2 6" id="KW-0963">Cytoplasm</keyword>
<dbReference type="SUPFAM" id="SSF54506">
    <property type="entry name" value="Diaminopimelate epimerase-like"/>
    <property type="match status" value="2"/>
</dbReference>
<dbReference type="Pfam" id="PF01678">
    <property type="entry name" value="DAP_epimerase"/>
    <property type="match status" value="2"/>
</dbReference>
<dbReference type="KEGG" id="dtu:Dtur_0778"/>
<dbReference type="STRING" id="515635.Dtur_0778"/>
<dbReference type="InParanoid" id="B8DZX7"/>
<feature type="binding site" evidence="6">
    <location>
        <position position="194"/>
    </location>
    <ligand>
        <name>substrate</name>
    </ligand>
</feature>
<keyword evidence="3 6" id="KW-0028">Amino-acid biosynthesis</keyword>
<comment type="subunit">
    <text evidence="6">Homodimer.</text>
</comment>